<feature type="chain" id="PRO_5003632894" evidence="3">
    <location>
        <begin position="28"/>
        <end position="400"/>
    </location>
</feature>
<keyword evidence="2" id="KW-1133">Transmembrane helix</keyword>
<keyword evidence="3" id="KW-0732">Signal</keyword>
<organism evidence="4 5">
    <name type="scientific">Lachnoanaerobaculum saburreum F0468</name>
    <dbReference type="NCBI Taxonomy" id="1095750"/>
    <lineage>
        <taxon>Bacteria</taxon>
        <taxon>Bacillati</taxon>
        <taxon>Bacillota</taxon>
        <taxon>Clostridia</taxon>
        <taxon>Lachnospirales</taxon>
        <taxon>Lachnospiraceae</taxon>
        <taxon>Lachnoanaerobaculum</taxon>
    </lineage>
</organism>
<keyword evidence="2" id="KW-0472">Membrane</keyword>
<feature type="compositionally biased region" description="Basic and acidic residues" evidence="1">
    <location>
        <begin position="210"/>
        <end position="239"/>
    </location>
</feature>
<dbReference type="AlphaFoldDB" id="I0RAI5"/>
<evidence type="ECO:0000313" key="5">
    <source>
        <dbReference type="Proteomes" id="UP000005039"/>
    </source>
</evidence>
<evidence type="ECO:0000256" key="1">
    <source>
        <dbReference type="SAM" id="MobiDB-lite"/>
    </source>
</evidence>
<feature type="transmembrane region" description="Helical" evidence="2">
    <location>
        <begin position="365"/>
        <end position="383"/>
    </location>
</feature>
<feature type="compositionally biased region" description="Basic residues" evidence="1">
    <location>
        <begin position="197"/>
        <end position="209"/>
    </location>
</feature>
<proteinExistence type="predicted"/>
<dbReference type="OrthoDB" id="2051274at2"/>
<dbReference type="Proteomes" id="UP000005039">
    <property type="component" value="Unassembled WGS sequence"/>
</dbReference>
<dbReference type="RefSeq" id="WP_008753212.1">
    <property type="nucleotide sequence ID" value="NZ_AJGH01000029.1"/>
</dbReference>
<feature type="compositionally biased region" description="Pro residues" evidence="1">
    <location>
        <begin position="107"/>
        <end position="117"/>
    </location>
</feature>
<feature type="compositionally biased region" description="Basic and acidic residues" evidence="1">
    <location>
        <begin position="185"/>
        <end position="196"/>
    </location>
</feature>
<dbReference type="EMBL" id="AJGH01000029">
    <property type="protein sequence ID" value="EIC96693.1"/>
    <property type="molecule type" value="Genomic_DNA"/>
</dbReference>
<evidence type="ECO:0000256" key="3">
    <source>
        <dbReference type="SAM" id="SignalP"/>
    </source>
</evidence>
<protein>
    <submittedName>
        <fullName evidence="4">Uncharacterized protein</fullName>
    </submittedName>
</protein>
<reference evidence="4 5" key="1">
    <citation type="submission" date="2012-03" db="EMBL/GenBank/DDBJ databases">
        <authorList>
            <person name="Durkin A.S."/>
            <person name="McCorrison J."/>
            <person name="Torralba M."/>
            <person name="Gillis M."/>
            <person name="Methe B."/>
            <person name="Sutton G."/>
            <person name="Nelson K.E."/>
        </authorList>
    </citation>
    <scope>NUCLEOTIDE SEQUENCE [LARGE SCALE GENOMIC DNA]</scope>
    <source>
        <strain evidence="4 5">F0468</strain>
    </source>
</reference>
<comment type="caution">
    <text evidence="4">The sequence shown here is derived from an EMBL/GenBank/DDBJ whole genome shotgun (WGS) entry which is preliminary data.</text>
</comment>
<feature type="region of interest" description="Disordered" evidence="1">
    <location>
        <begin position="107"/>
        <end position="262"/>
    </location>
</feature>
<keyword evidence="2" id="KW-0812">Transmembrane</keyword>
<dbReference type="PATRIC" id="fig|1095750.3.peg.528"/>
<gene>
    <name evidence="4" type="ORF">HMPREF9970_2901</name>
</gene>
<dbReference type="eggNOG" id="ENOG5033UF5">
    <property type="taxonomic scope" value="Bacteria"/>
</dbReference>
<feature type="signal peptide" evidence="3">
    <location>
        <begin position="1"/>
        <end position="27"/>
    </location>
</feature>
<keyword evidence="5" id="KW-1185">Reference proteome</keyword>
<evidence type="ECO:0000256" key="2">
    <source>
        <dbReference type="SAM" id="Phobius"/>
    </source>
</evidence>
<accession>I0RAI5</accession>
<evidence type="ECO:0000313" key="4">
    <source>
        <dbReference type="EMBL" id="EIC96693.1"/>
    </source>
</evidence>
<sequence>MKKKYRAMRAIVLTTAFISIQGMSILASPLRSIDYSYDGQDIHTNSNASNNNSNNNNSNNENEKANIYGEWVIVKEPTLLEDGLRKREVITGKGKTYIEFEVIPKLLPLPSPVPPKPDPPKKEPETAPLKPTTPSPAPSQKETEAALPKPSKPAQVHKETKETLATQTQKPAPLPSQPSQTVEDSNNKDKQPETNIHHRSRGGSKKKRSIEKVNDENKNETTDESKASQEETKASRSEDITVSSVFDDKTAETKAGSSKVKSNIGKAGKIVKDTPVNHYKVSGNVLSGNKTNEVLPSNENAVQDQTENQTVTEDKIEVSVNKTDKDNLSKKVGNTVSLNKQEKDKSADKSFNGYDGVTLLAASAYTWWIAIVLLPMVDAFKWINKKRREKSRGNVNKKHS</sequence>
<name>I0RAI5_9FIRM</name>
<feature type="region of interest" description="Disordered" evidence="1">
    <location>
        <begin position="285"/>
        <end position="310"/>
    </location>
</feature>